<dbReference type="PANTHER" id="PTHR13903">
    <property type="entry name" value="PIRIN-RELATED"/>
    <property type="match status" value="1"/>
</dbReference>
<evidence type="ECO:0000259" key="5">
    <source>
        <dbReference type="Pfam" id="PF05726"/>
    </source>
</evidence>
<sequence>MKVISQFTARPAMDGDGVNIRRVADFMNTRFDPFLMLDEIKSDDANDYIGGFPPHPHRGIETFTYIRKGGFEHKDQLGNVKAIKAGDVQWMSTGSGVVHSEMPLADAQDGLHGFQIWLNMPAKEKMRPAIYRDSTDEPLPEAYNDSGAQLRALAGSWQLTGAEPIEAPIQQLAGRGKIADLMLAPEGMAQLDLHEREYVGLYLYQGELHSQDIPEKAYQAGQYLIVDSQQLITLKAGENGAGALVFAGEPIREKIVHMGPFVMNSEQEIQQAIADYQAGRFGSIKA</sequence>
<accession>A0A6L7I2Q9</accession>
<dbReference type="AlphaFoldDB" id="A0A6L7I2Q9"/>
<keyword evidence="2" id="KW-0408">Iron</keyword>
<dbReference type="InterPro" id="IPR014710">
    <property type="entry name" value="RmlC-like_jellyroll"/>
</dbReference>
<evidence type="ECO:0000256" key="3">
    <source>
        <dbReference type="RuleBase" id="RU003457"/>
    </source>
</evidence>
<keyword evidence="2" id="KW-0479">Metal-binding</keyword>
<keyword evidence="7" id="KW-1185">Reference proteome</keyword>
<evidence type="ECO:0000313" key="6">
    <source>
        <dbReference type="EMBL" id="MXR70869.1"/>
    </source>
</evidence>
<comment type="similarity">
    <text evidence="1 3">Belongs to the pirin family.</text>
</comment>
<reference evidence="6 7" key="1">
    <citation type="submission" date="2019-12" db="EMBL/GenBank/DDBJ databases">
        <title>Shewanella insulae sp. nov., isolated from a tidal flat.</title>
        <authorList>
            <person name="Yoon J.-H."/>
        </authorList>
    </citation>
    <scope>NUCLEOTIDE SEQUENCE [LARGE SCALE GENOMIC DNA]</scope>
    <source>
        <strain evidence="6 7">JBTF-M18</strain>
    </source>
</reference>
<comment type="cofactor">
    <cofactor evidence="2">
        <name>Fe cation</name>
        <dbReference type="ChEBI" id="CHEBI:24875"/>
    </cofactor>
    <text evidence="2">Binds 1 Fe cation per subunit.</text>
</comment>
<proteinExistence type="inferred from homology"/>
<organism evidence="6 7">
    <name type="scientific">Shewanella insulae</name>
    <dbReference type="NCBI Taxonomy" id="2681496"/>
    <lineage>
        <taxon>Bacteria</taxon>
        <taxon>Pseudomonadati</taxon>
        <taxon>Pseudomonadota</taxon>
        <taxon>Gammaproteobacteria</taxon>
        <taxon>Alteromonadales</taxon>
        <taxon>Shewanellaceae</taxon>
        <taxon>Shewanella</taxon>
    </lineage>
</organism>
<evidence type="ECO:0000259" key="4">
    <source>
        <dbReference type="Pfam" id="PF02678"/>
    </source>
</evidence>
<feature type="domain" description="Pirin N-terminal" evidence="4">
    <location>
        <begin position="28"/>
        <end position="118"/>
    </location>
</feature>
<dbReference type="PANTHER" id="PTHR13903:SF8">
    <property type="entry name" value="PIRIN"/>
    <property type="match status" value="1"/>
</dbReference>
<dbReference type="InterPro" id="IPR003829">
    <property type="entry name" value="Pirin_N_dom"/>
</dbReference>
<dbReference type="Pfam" id="PF05726">
    <property type="entry name" value="Pirin_C"/>
    <property type="match status" value="1"/>
</dbReference>
<dbReference type="PIRSF" id="PIRSF006232">
    <property type="entry name" value="Pirin"/>
    <property type="match status" value="1"/>
</dbReference>
<comment type="caution">
    <text evidence="6">The sequence shown here is derived from an EMBL/GenBank/DDBJ whole genome shotgun (WGS) entry which is preliminary data.</text>
</comment>
<dbReference type="RefSeq" id="WP_160798871.1">
    <property type="nucleotide sequence ID" value="NZ_CANMWR010000008.1"/>
</dbReference>
<evidence type="ECO:0000313" key="7">
    <source>
        <dbReference type="Proteomes" id="UP000474778"/>
    </source>
</evidence>
<evidence type="ECO:0000256" key="2">
    <source>
        <dbReference type="PIRSR" id="PIRSR006232-1"/>
    </source>
</evidence>
<dbReference type="GO" id="GO:0046872">
    <property type="term" value="F:metal ion binding"/>
    <property type="evidence" value="ECO:0007669"/>
    <property type="project" value="UniProtKB-KW"/>
</dbReference>
<feature type="binding site" evidence="2">
    <location>
        <position position="55"/>
    </location>
    <ligand>
        <name>Fe cation</name>
        <dbReference type="ChEBI" id="CHEBI:24875"/>
    </ligand>
</feature>
<protein>
    <submittedName>
        <fullName evidence="6">Pirin family protein</fullName>
    </submittedName>
</protein>
<dbReference type="InterPro" id="IPR008778">
    <property type="entry name" value="Pirin_C_dom"/>
</dbReference>
<dbReference type="InterPro" id="IPR012093">
    <property type="entry name" value="Pirin"/>
</dbReference>
<dbReference type="InterPro" id="IPR011051">
    <property type="entry name" value="RmlC_Cupin_sf"/>
</dbReference>
<feature type="binding site" evidence="2">
    <location>
        <position position="57"/>
    </location>
    <ligand>
        <name>Fe cation</name>
        <dbReference type="ChEBI" id="CHEBI:24875"/>
    </ligand>
</feature>
<feature type="binding site" evidence="2">
    <location>
        <position position="101"/>
    </location>
    <ligand>
        <name>Fe cation</name>
        <dbReference type="ChEBI" id="CHEBI:24875"/>
    </ligand>
</feature>
<dbReference type="Proteomes" id="UP000474778">
    <property type="component" value="Unassembled WGS sequence"/>
</dbReference>
<feature type="binding site" evidence="2">
    <location>
        <position position="99"/>
    </location>
    <ligand>
        <name>Fe cation</name>
        <dbReference type="ChEBI" id="CHEBI:24875"/>
    </ligand>
</feature>
<dbReference type="CDD" id="cd02909">
    <property type="entry name" value="cupin_pirin_N"/>
    <property type="match status" value="1"/>
</dbReference>
<dbReference type="Pfam" id="PF02678">
    <property type="entry name" value="Pirin"/>
    <property type="match status" value="1"/>
</dbReference>
<evidence type="ECO:0000256" key="1">
    <source>
        <dbReference type="ARBA" id="ARBA00008416"/>
    </source>
</evidence>
<dbReference type="Gene3D" id="2.60.120.10">
    <property type="entry name" value="Jelly Rolls"/>
    <property type="match status" value="2"/>
</dbReference>
<name>A0A6L7I2Q9_9GAMM</name>
<dbReference type="SUPFAM" id="SSF51182">
    <property type="entry name" value="RmlC-like cupins"/>
    <property type="match status" value="1"/>
</dbReference>
<gene>
    <name evidence="6" type="ORF">GNT65_19615</name>
</gene>
<feature type="domain" description="Pirin C-terminal" evidence="5">
    <location>
        <begin position="179"/>
        <end position="282"/>
    </location>
</feature>
<dbReference type="EMBL" id="WRPA01000027">
    <property type="protein sequence ID" value="MXR70869.1"/>
    <property type="molecule type" value="Genomic_DNA"/>
</dbReference>